<evidence type="ECO:0000313" key="2">
    <source>
        <dbReference type="Proteomes" id="UP000308600"/>
    </source>
</evidence>
<protein>
    <submittedName>
        <fullName evidence="1">Uncharacterized protein</fullName>
    </submittedName>
</protein>
<dbReference type="Proteomes" id="UP000308600">
    <property type="component" value="Unassembled WGS sequence"/>
</dbReference>
<organism evidence="1 2">
    <name type="scientific">Pluteus cervinus</name>
    <dbReference type="NCBI Taxonomy" id="181527"/>
    <lineage>
        <taxon>Eukaryota</taxon>
        <taxon>Fungi</taxon>
        <taxon>Dikarya</taxon>
        <taxon>Basidiomycota</taxon>
        <taxon>Agaricomycotina</taxon>
        <taxon>Agaricomycetes</taxon>
        <taxon>Agaricomycetidae</taxon>
        <taxon>Agaricales</taxon>
        <taxon>Pluteineae</taxon>
        <taxon>Pluteaceae</taxon>
        <taxon>Pluteus</taxon>
    </lineage>
</organism>
<sequence length="334" mass="37834">MNTTYNIQGAKKALQEEQKWVEDDKEYLHSFVKMSGWENAYTLTYNANPASWRLVKQSKKEDEEAGEEVIFTLQGVVEGKNLPPVLEDPKVPRSKAHFLHQSVTLSGLETATFEESLTALQEMYTVFSRQFPEGRLMPWQAGTSTLGDGGSITLSNRYFTKRSEGQQMQSVPFAANVDPKKILTRMLNSSLIHTEENDVQYFMRYGDLGRNFKYSSANPQNFRIGDIVEVQFSLVVYRMRTEHYVLKPMLYSIALLEGKFGNELAKQQLSATPTSAPTRPLKRKVGYVIEKDEKVLNKNDEGEPHQKKSKGSEDTEMGSFEISGSQGIANMSLQ</sequence>
<dbReference type="EMBL" id="ML208909">
    <property type="protein sequence ID" value="TFK59720.1"/>
    <property type="molecule type" value="Genomic_DNA"/>
</dbReference>
<keyword evidence="2" id="KW-1185">Reference proteome</keyword>
<reference evidence="1 2" key="1">
    <citation type="journal article" date="2019" name="Nat. Ecol. Evol.">
        <title>Megaphylogeny resolves global patterns of mushroom evolution.</title>
        <authorList>
            <person name="Varga T."/>
            <person name="Krizsan K."/>
            <person name="Foldi C."/>
            <person name="Dima B."/>
            <person name="Sanchez-Garcia M."/>
            <person name="Sanchez-Ramirez S."/>
            <person name="Szollosi G.J."/>
            <person name="Szarkandi J.G."/>
            <person name="Papp V."/>
            <person name="Albert L."/>
            <person name="Andreopoulos W."/>
            <person name="Angelini C."/>
            <person name="Antonin V."/>
            <person name="Barry K.W."/>
            <person name="Bougher N.L."/>
            <person name="Buchanan P."/>
            <person name="Buyck B."/>
            <person name="Bense V."/>
            <person name="Catcheside P."/>
            <person name="Chovatia M."/>
            <person name="Cooper J."/>
            <person name="Damon W."/>
            <person name="Desjardin D."/>
            <person name="Finy P."/>
            <person name="Geml J."/>
            <person name="Haridas S."/>
            <person name="Hughes K."/>
            <person name="Justo A."/>
            <person name="Karasinski D."/>
            <person name="Kautmanova I."/>
            <person name="Kiss B."/>
            <person name="Kocsube S."/>
            <person name="Kotiranta H."/>
            <person name="LaButti K.M."/>
            <person name="Lechner B.E."/>
            <person name="Liimatainen K."/>
            <person name="Lipzen A."/>
            <person name="Lukacs Z."/>
            <person name="Mihaltcheva S."/>
            <person name="Morgado L.N."/>
            <person name="Niskanen T."/>
            <person name="Noordeloos M.E."/>
            <person name="Ohm R.A."/>
            <person name="Ortiz-Santana B."/>
            <person name="Ovrebo C."/>
            <person name="Racz N."/>
            <person name="Riley R."/>
            <person name="Savchenko A."/>
            <person name="Shiryaev A."/>
            <person name="Soop K."/>
            <person name="Spirin V."/>
            <person name="Szebenyi C."/>
            <person name="Tomsovsky M."/>
            <person name="Tulloss R.E."/>
            <person name="Uehling J."/>
            <person name="Grigoriev I.V."/>
            <person name="Vagvolgyi C."/>
            <person name="Papp T."/>
            <person name="Martin F.M."/>
            <person name="Miettinen O."/>
            <person name="Hibbett D.S."/>
            <person name="Nagy L.G."/>
        </authorList>
    </citation>
    <scope>NUCLEOTIDE SEQUENCE [LARGE SCALE GENOMIC DNA]</scope>
    <source>
        <strain evidence="1 2">NL-1719</strain>
    </source>
</reference>
<name>A0ACD3A2U0_9AGAR</name>
<proteinExistence type="predicted"/>
<accession>A0ACD3A2U0</accession>
<evidence type="ECO:0000313" key="1">
    <source>
        <dbReference type="EMBL" id="TFK59720.1"/>
    </source>
</evidence>
<gene>
    <name evidence="1" type="ORF">BDN72DRAFT_905595</name>
</gene>